<keyword evidence="4" id="KW-1185">Reference proteome</keyword>
<protein>
    <recommendedName>
        <fullName evidence="5">Secreted protein</fullName>
    </recommendedName>
</protein>
<accession>A0A5C6N9X9</accession>
<organism evidence="3 4">
    <name type="scientific">Takifugu flavidus</name>
    <name type="common">sansaifugu</name>
    <dbReference type="NCBI Taxonomy" id="433684"/>
    <lineage>
        <taxon>Eukaryota</taxon>
        <taxon>Metazoa</taxon>
        <taxon>Chordata</taxon>
        <taxon>Craniata</taxon>
        <taxon>Vertebrata</taxon>
        <taxon>Euteleostomi</taxon>
        <taxon>Actinopterygii</taxon>
        <taxon>Neopterygii</taxon>
        <taxon>Teleostei</taxon>
        <taxon>Neoteleostei</taxon>
        <taxon>Acanthomorphata</taxon>
        <taxon>Eupercaria</taxon>
        <taxon>Tetraodontiformes</taxon>
        <taxon>Tetradontoidea</taxon>
        <taxon>Tetraodontidae</taxon>
        <taxon>Takifugu</taxon>
    </lineage>
</organism>
<sequence>MMMALCFVLVLGSFSSCLSPLSFPTDTSPLASTSRPSSPKPLPSADLYTTQGRSTTIHSLSILICSMM</sequence>
<evidence type="ECO:0000256" key="2">
    <source>
        <dbReference type="SAM" id="SignalP"/>
    </source>
</evidence>
<dbReference type="AlphaFoldDB" id="A0A5C6N9X9"/>
<feature type="chain" id="PRO_5023059868" description="Secreted protein" evidence="2">
    <location>
        <begin position="18"/>
        <end position="68"/>
    </location>
</feature>
<keyword evidence="2" id="KW-0732">Signal</keyword>
<name>A0A5C6N9X9_9TELE</name>
<gene>
    <name evidence="3" type="ORF">D4764_03G0013000</name>
</gene>
<dbReference type="EMBL" id="RHFK02000016">
    <property type="protein sequence ID" value="TWW64292.1"/>
    <property type="molecule type" value="Genomic_DNA"/>
</dbReference>
<dbReference type="Proteomes" id="UP000324091">
    <property type="component" value="Chromosome 3"/>
</dbReference>
<feature type="region of interest" description="Disordered" evidence="1">
    <location>
        <begin position="24"/>
        <end position="46"/>
    </location>
</feature>
<comment type="caution">
    <text evidence="3">The sequence shown here is derived from an EMBL/GenBank/DDBJ whole genome shotgun (WGS) entry which is preliminary data.</text>
</comment>
<evidence type="ECO:0000313" key="4">
    <source>
        <dbReference type="Proteomes" id="UP000324091"/>
    </source>
</evidence>
<evidence type="ECO:0008006" key="5">
    <source>
        <dbReference type="Google" id="ProtNLM"/>
    </source>
</evidence>
<proteinExistence type="predicted"/>
<feature type="signal peptide" evidence="2">
    <location>
        <begin position="1"/>
        <end position="17"/>
    </location>
</feature>
<reference evidence="3 4" key="1">
    <citation type="submission" date="2019-04" db="EMBL/GenBank/DDBJ databases">
        <title>Chromosome genome assembly for Takifugu flavidus.</title>
        <authorList>
            <person name="Xiao S."/>
        </authorList>
    </citation>
    <scope>NUCLEOTIDE SEQUENCE [LARGE SCALE GENOMIC DNA]</scope>
    <source>
        <strain evidence="3">HTHZ2018</strain>
        <tissue evidence="3">Muscle</tissue>
    </source>
</reference>
<evidence type="ECO:0000256" key="1">
    <source>
        <dbReference type="SAM" id="MobiDB-lite"/>
    </source>
</evidence>
<feature type="compositionally biased region" description="Polar residues" evidence="1">
    <location>
        <begin position="25"/>
        <end position="37"/>
    </location>
</feature>
<evidence type="ECO:0000313" key="3">
    <source>
        <dbReference type="EMBL" id="TWW64292.1"/>
    </source>
</evidence>